<evidence type="ECO:0000313" key="2">
    <source>
        <dbReference type="EMBL" id="OTG29581.1"/>
    </source>
</evidence>
<dbReference type="SUPFAM" id="SSF47954">
    <property type="entry name" value="Cyclin-like"/>
    <property type="match status" value="1"/>
</dbReference>
<dbReference type="STRING" id="4232.A0A251V4P6"/>
<accession>A0A251V4P6</accession>
<keyword evidence="3" id="KW-1185">Reference proteome</keyword>
<gene>
    <name evidence="2" type="ORF">HannXRQ_Chr04g0123841</name>
</gene>
<organism evidence="2 3">
    <name type="scientific">Helianthus annuus</name>
    <name type="common">Common sunflower</name>
    <dbReference type="NCBI Taxonomy" id="4232"/>
    <lineage>
        <taxon>Eukaryota</taxon>
        <taxon>Viridiplantae</taxon>
        <taxon>Streptophyta</taxon>
        <taxon>Embryophyta</taxon>
        <taxon>Tracheophyta</taxon>
        <taxon>Spermatophyta</taxon>
        <taxon>Magnoliopsida</taxon>
        <taxon>eudicotyledons</taxon>
        <taxon>Gunneridae</taxon>
        <taxon>Pentapetalae</taxon>
        <taxon>asterids</taxon>
        <taxon>campanulids</taxon>
        <taxon>Asterales</taxon>
        <taxon>Asteraceae</taxon>
        <taxon>Asteroideae</taxon>
        <taxon>Heliantheae alliance</taxon>
        <taxon>Heliantheae</taxon>
        <taxon>Helianthus</taxon>
    </lineage>
</organism>
<dbReference type="Proteomes" id="UP000215914">
    <property type="component" value="Chromosome 4"/>
</dbReference>
<dbReference type="InterPro" id="IPR000591">
    <property type="entry name" value="DEP_dom"/>
</dbReference>
<evidence type="ECO:0000313" key="3">
    <source>
        <dbReference type="Proteomes" id="UP000215914"/>
    </source>
</evidence>
<proteinExistence type="predicted"/>
<protein>
    <submittedName>
        <fullName evidence="2">Putative DEP domain, Cyclin-like protein</fullName>
    </submittedName>
</protein>
<reference evidence="3" key="1">
    <citation type="journal article" date="2017" name="Nature">
        <title>The sunflower genome provides insights into oil metabolism, flowering and Asterid evolution.</title>
        <authorList>
            <person name="Badouin H."/>
            <person name="Gouzy J."/>
            <person name="Grassa C.J."/>
            <person name="Murat F."/>
            <person name="Staton S.E."/>
            <person name="Cottret L."/>
            <person name="Lelandais-Briere C."/>
            <person name="Owens G.L."/>
            <person name="Carrere S."/>
            <person name="Mayjonade B."/>
            <person name="Legrand L."/>
            <person name="Gill N."/>
            <person name="Kane N.C."/>
            <person name="Bowers J.E."/>
            <person name="Hubner S."/>
            <person name="Bellec A."/>
            <person name="Berard A."/>
            <person name="Berges H."/>
            <person name="Blanchet N."/>
            <person name="Boniface M.C."/>
            <person name="Brunel D."/>
            <person name="Catrice O."/>
            <person name="Chaidir N."/>
            <person name="Claudel C."/>
            <person name="Donnadieu C."/>
            <person name="Faraut T."/>
            <person name="Fievet G."/>
            <person name="Helmstetter N."/>
            <person name="King M."/>
            <person name="Knapp S.J."/>
            <person name="Lai Z."/>
            <person name="Le Paslier M.C."/>
            <person name="Lippi Y."/>
            <person name="Lorenzon L."/>
            <person name="Mandel J.R."/>
            <person name="Marage G."/>
            <person name="Marchand G."/>
            <person name="Marquand E."/>
            <person name="Bret-Mestries E."/>
            <person name="Morien E."/>
            <person name="Nambeesan S."/>
            <person name="Nguyen T."/>
            <person name="Pegot-Espagnet P."/>
            <person name="Pouilly N."/>
            <person name="Raftis F."/>
            <person name="Sallet E."/>
            <person name="Schiex T."/>
            <person name="Thomas J."/>
            <person name="Vandecasteele C."/>
            <person name="Vares D."/>
            <person name="Vear F."/>
            <person name="Vautrin S."/>
            <person name="Crespi M."/>
            <person name="Mangin B."/>
            <person name="Burke J.M."/>
            <person name="Salse J."/>
            <person name="Munos S."/>
            <person name="Vincourt P."/>
            <person name="Rieseberg L.H."/>
            <person name="Langlade N.B."/>
        </authorList>
    </citation>
    <scope>NUCLEOTIDE SEQUENCE [LARGE SCALE GENOMIC DNA]</scope>
    <source>
        <strain evidence="3">cv. SF193</strain>
    </source>
</reference>
<feature type="domain" description="DEP" evidence="1">
    <location>
        <begin position="42"/>
        <end position="79"/>
    </location>
</feature>
<sequence>MVPSSKKISAPVRNCFGTIGRECVIKAYHFLVDLGQKDEKSKVYFGNDVIFWLIDKYGINDVNDATKYYEIVVERGFTRGRKTAQVAVAYLYVVCR</sequence>
<evidence type="ECO:0000259" key="1">
    <source>
        <dbReference type="PROSITE" id="PS50186"/>
    </source>
</evidence>
<dbReference type="EMBL" id="CM007893">
    <property type="protein sequence ID" value="OTG29581.1"/>
    <property type="molecule type" value="Genomic_DNA"/>
</dbReference>
<dbReference type="PROSITE" id="PS50186">
    <property type="entry name" value="DEP"/>
    <property type="match status" value="1"/>
</dbReference>
<dbReference type="InParanoid" id="A0A251V4P6"/>
<dbReference type="AlphaFoldDB" id="A0A251V4P6"/>
<dbReference type="GO" id="GO:0035556">
    <property type="term" value="P:intracellular signal transduction"/>
    <property type="evidence" value="ECO:0007669"/>
    <property type="project" value="InterPro"/>
</dbReference>
<dbReference type="Gene3D" id="1.10.472.10">
    <property type="entry name" value="Cyclin-like"/>
    <property type="match status" value="1"/>
</dbReference>
<dbReference type="InterPro" id="IPR036915">
    <property type="entry name" value="Cyclin-like_sf"/>
</dbReference>
<name>A0A251V4P6_HELAN</name>